<dbReference type="InterPro" id="IPR043202">
    <property type="entry name" value="Band-7_stomatin-like"/>
</dbReference>
<evidence type="ECO:0000256" key="1">
    <source>
        <dbReference type="SAM" id="MobiDB-lite"/>
    </source>
</evidence>
<feature type="compositionally biased region" description="Acidic residues" evidence="1">
    <location>
        <begin position="155"/>
        <end position="164"/>
    </location>
</feature>
<proteinExistence type="predicted"/>
<comment type="caution">
    <text evidence="2">The sequence shown here is derived from an EMBL/GenBank/DDBJ whole genome shotgun (WGS) entry which is preliminary data.</text>
</comment>
<evidence type="ECO:0000313" key="3">
    <source>
        <dbReference type="Proteomes" id="UP000728185"/>
    </source>
</evidence>
<reference evidence="2" key="1">
    <citation type="submission" date="2019-05" db="EMBL/GenBank/DDBJ databases">
        <title>Annotation for the trematode Fasciolopsis buski.</title>
        <authorList>
            <person name="Choi Y.-J."/>
        </authorList>
    </citation>
    <scope>NUCLEOTIDE SEQUENCE</scope>
    <source>
        <strain evidence="2">HT</strain>
        <tissue evidence="2">Whole worm</tissue>
    </source>
</reference>
<name>A0A8E0RMI1_9TREM</name>
<organism evidence="2 3">
    <name type="scientific">Fasciolopsis buskii</name>
    <dbReference type="NCBI Taxonomy" id="27845"/>
    <lineage>
        <taxon>Eukaryota</taxon>
        <taxon>Metazoa</taxon>
        <taxon>Spiralia</taxon>
        <taxon>Lophotrochozoa</taxon>
        <taxon>Platyhelminthes</taxon>
        <taxon>Trematoda</taxon>
        <taxon>Digenea</taxon>
        <taxon>Plagiorchiida</taxon>
        <taxon>Echinostomata</taxon>
        <taxon>Echinostomatoidea</taxon>
        <taxon>Fasciolidae</taxon>
        <taxon>Fasciolopsis</taxon>
    </lineage>
</organism>
<protein>
    <submittedName>
        <fullName evidence="2">Erythrocyte band 7 integral membrane protein</fullName>
    </submittedName>
</protein>
<dbReference type="EMBL" id="LUCM01010544">
    <property type="protein sequence ID" value="KAA0185342.1"/>
    <property type="molecule type" value="Genomic_DNA"/>
</dbReference>
<evidence type="ECO:0000313" key="2">
    <source>
        <dbReference type="EMBL" id="KAA0185342.1"/>
    </source>
</evidence>
<dbReference type="PRINTS" id="PR00721">
    <property type="entry name" value="STOMATIN"/>
</dbReference>
<dbReference type="GO" id="GO:0005886">
    <property type="term" value="C:plasma membrane"/>
    <property type="evidence" value="ECO:0007669"/>
    <property type="project" value="InterPro"/>
</dbReference>
<dbReference type="PANTHER" id="PTHR10264">
    <property type="entry name" value="BAND 7 PROTEIN-RELATED"/>
    <property type="match status" value="1"/>
</dbReference>
<dbReference type="OrthoDB" id="2105077at2759"/>
<gene>
    <name evidence="2" type="ORF">FBUS_05993</name>
</gene>
<dbReference type="Gene3D" id="6.10.250.2090">
    <property type="match status" value="1"/>
</dbReference>
<sequence>MIISLPVTSSHPATRRLFSIRSQIIAATGEQEAARSLKKAARVIATSPMAFQLRYLQTLCAISAEKNSTIFFPVPIDIMQNLGDFGYSSNQTLRNVKGWMRTQIEPTALTVTGQSDVTNARSAKLTRPIKSGDNVTEHLITSTNSPKDNAFWPPDDTDENSDTV</sequence>
<dbReference type="PANTHER" id="PTHR10264:SF19">
    <property type="entry name" value="AT06885P-RELATED"/>
    <property type="match status" value="1"/>
</dbReference>
<dbReference type="AlphaFoldDB" id="A0A8E0RMI1"/>
<accession>A0A8E0RMI1</accession>
<keyword evidence="3" id="KW-1185">Reference proteome</keyword>
<dbReference type="InterPro" id="IPR001972">
    <property type="entry name" value="Stomatin_HflK_fam"/>
</dbReference>
<dbReference type="Proteomes" id="UP000728185">
    <property type="component" value="Unassembled WGS sequence"/>
</dbReference>
<feature type="region of interest" description="Disordered" evidence="1">
    <location>
        <begin position="133"/>
        <end position="164"/>
    </location>
</feature>